<comment type="caution">
    <text evidence="2">The sequence shown here is derived from an EMBL/GenBank/DDBJ whole genome shotgun (WGS) entry which is preliminary data.</text>
</comment>
<dbReference type="InterPro" id="IPR013954">
    <property type="entry name" value="PNK3P"/>
</dbReference>
<proteinExistence type="predicted"/>
<dbReference type="STRING" id="90262.A0A1X2IT47"/>
<dbReference type="Gene3D" id="3.40.50.1000">
    <property type="entry name" value="HAD superfamily/HAD-like"/>
    <property type="match status" value="1"/>
</dbReference>
<dbReference type="GO" id="GO:0003690">
    <property type="term" value="F:double-stranded DNA binding"/>
    <property type="evidence" value="ECO:0007669"/>
    <property type="project" value="TreeGrafter"/>
</dbReference>
<organism evidence="2 3">
    <name type="scientific">Absidia repens</name>
    <dbReference type="NCBI Taxonomy" id="90262"/>
    <lineage>
        <taxon>Eukaryota</taxon>
        <taxon>Fungi</taxon>
        <taxon>Fungi incertae sedis</taxon>
        <taxon>Mucoromycota</taxon>
        <taxon>Mucoromycotina</taxon>
        <taxon>Mucoromycetes</taxon>
        <taxon>Mucorales</taxon>
        <taxon>Cunninghamellaceae</taxon>
        <taxon>Absidia</taxon>
    </lineage>
</organism>
<dbReference type="Pfam" id="PF08645">
    <property type="entry name" value="PNK3P"/>
    <property type="match status" value="1"/>
</dbReference>
<keyword evidence="3" id="KW-1185">Reference proteome</keyword>
<feature type="region of interest" description="Disordered" evidence="1">
    <location>
        <begin position="1"/>
        <end position="24"/>
    </location>
</feature>
<gene>
    <name evidence="2" type="ORF">BCR42DRAFT_408054</name>
</gene>
<dbReference type="PANTHER" id="PTHR12083">
    <property type="entry name" value="BIFUNCTIONAL POLYNUCLEOTIDE PHOSPHATASE/KINASE"/>
    <property type="match status" value="1"/>
</dbReference>
<dbReference type="Gene3D" id="3.40.50.300">
    <property type="entry name" value="P-loop containing nucleotide triphosphate hydrolases"/>
    <property type="match status" value="1"/>
</dbReference>
<dbReference type="AlphaFoldDB" id="A0A1X2IT47"/>
<dbReference type="CDD" id="cd01625">
    <property type="entry name" value="HAD_PNP"/>
    <property type="match status" value="1"/>
</dbReference>
<evidence type="ECO:0000256" key="1">
    <source>
        <dbReference type="SAM" id="MobiDB-lite"/>
    </source>
</evidence>
<dbReference type="EMBL" id="MCGE01000005">
    <property type="protein sequence ID" value="ORZ21675.1"/>
    <property type="molecule type" value="Genomic_DNA"/>
</dbReference>
<dbReference type="InterPro" id="IPR006549">
    <property type="entry name" value="HAD-SF_hydro_IIIA"/>
</dbReference>
<keyword evidence="2" id="KW-0418">Kinase</keyword>
<dbReference type="FunFam" id="3.40.50.1000:FF:000078">
    <property type="entry name" value="Bifunctional polynucleotide phosphatase/kinase"/>
    <property type="match status" value="1"/>
</dbReference>
<evidence type="ECO:0000313" key="2">
    <source>
        <dbReference type="EMBL" id="ORZ21675.1"/>
    </source>
</evidence>
<dbReference type="PANTHER" id="PTHR12083:SF9">
    <property type="entry name" value="BIFUNCTIONAL POLYNUCLEOTIDE PHOSPHATASE_KINASE"/>
    <property type="match status" value="1"/>
</dbReference>
<dbReference type="SUPFAM" id="SSF52540">
    <property type="entry name" value="P-loop containing nucleoside triphosphate hydrolases"/>
    <property type="match status" value="1"/>
</dbReference>
<dbReference type="NCBIfam" id="TIGR01664">
    <property type="entry name" value="DNA-3'-Pase"/>
    <property type="match status" value="1"/>
</dbReference>
<evidence type="ECO:0000313" key="3">
    <source>
        <dbReference type="Proteomes" id="UP000193560"/>
    </source>
</evidence>
<dbReference type="InterPro" id="IPR023214">
    <property type="entry name" value="HAD_sf"/>
</dbReference>
<dbReference type="FunFam" id="3.40.50.300:FF:000737">
    <property type="entry name" value="Bifunctional polynucleotide phosphatase/kinase"/>
    <property type="match status" value="1"/>
</dbReference>
<keyword evidence="2" id="KW-0808">Transferase</keyword>
<dbReference type="Pfam" id="PF13671">
    <property type="entry name" value="AAA_33"/>
    <property type="match status" value="1"/>
</dbReference>
<dbReference type="NCBIfam" id="TIGR01662">
    <property type="entry name" value="HAD-SF-IIIA"/>
    <property type="match status" value="1"/>
</dbReference>
<dbReference type="GO" id="GO:0046404">
    <property type="term" value="F:ATP-dependent polydeoxyribonucleotide 5'-hydroxyl-kinase activity"/>
    <property type="evidence" value="ECO:0007669"/>
    <property type="project" value="TreeGrafter"/>
</dbReference>
<accession>A0A1X2IT47</accession>
<name>A0A1X2IT47_9FUNG</name>
<dbReference type="InterPro" id="IPR027417">
    <property type="entry name" value="P-loop_NTPase"/>
</dbReference>
<dbReference type="GO" id="GO:0046403">
    <property type="term" value="F:polynucleotide 3'-phosphatase activity"/>
    <property type="evidence" value="ECO:0007669"/>
    <property type="project" value="TreeGrafter"/>
</dbReference>
<protein>
    <submittedName>
        <fullName evidence="2">Polynucleotide kinase 3 phosphatase-domain-containing protein</fullName>
    </submittedName>
</protein>
<dbReference type="OrthoDB" id="19045at2759"/>
<dbReference type="Proteomes" id="UP000193560">
    <property type="component" value="Unassembled WGS sequence"/>
</dbReference>
<dbReference type="InterPro" id="IPR036412">
    <property type="entry name" value="HAD-like_sf"/>
</dbReference>
<sequence>MKRNLSTEDTEQKNPKKIHPFFDKDNKERKTDSIMRVKWFSGLSTVLIAQSKGIKDPGRSKVAAFDLDSTLIVTKSGRTFAKNGGDWKWWHNSIPDRLAELYKEGYKIVIFSNQNGLNSAQRIAEFKRKVSYIFDDIPVPVLLYAAMKKDRYRKPMTGMWDDMIKEHNDGIIVDLKHSFYVGDAAGRPDGWKSQTKKDHSCGDRKFAKNIKIAFYTPEVFFSNEKEVGFSWGDFDPFAYSMSLPLFTPTSTPLLPENEDHTEMILFVGRPASGKSSFARKHVIPSGYTYVNQDTLKTKTKCIKACEESLSGDKSVVIDNTNGTIETRAEFVNIAQKYDVPIRCFYFVADEHLCRHNNYYRHITQGDRDLLSEIVFRTFKSRFQEPTLEEGFTEIKKINFTFDGTEDDLSEWRKWYL</sequence>
<dbReference type="GO" id="GO:0006281">
    <property type="term" value="P:DNA repair"/>
    <property type="evidence" value="ECO:0007669"/>
    <property type="project" value="TreeGrafter"/>
</dbReference>
<feature type="compositionally biased region" description="Basic and acidic residues" evidence="1">
    <location>
        <begin position="10"/>
        <end position="24"/>
    </location>
</feature>
<dbReference type="InterPro" id="IPR006551">
    <property type="entry name" value="Polynucleotide_phosphatase"/>
</dbReference>
<reference evidence="2 3" key="1">
    <citation type="submission" date="2016-07" db="EMBL/GenBank/DDBJ databases">
        <title>Pervasive Adenine N6-methylation of Active Genes in Fungi.</title>
        <authorList>
            <consortium name="DOE Joint Genome Institute"/>
            <person name="Mondo S.J."/>
            <person name="Dannebaum R.O."/>
            <person name="Kuo R.C."/>
            <person name="Labutti K."/>
            <person name="Haridas S."/>
            <person name="Kuo A."/>
            <person name="Salamov A."/>
            <person name="Ahrendt S.R."/>
            <person name="Lipzen A."/>
            <person name="Sullivan W."/>
            <person name="Andreopoulos W.B."/>
            <person name="Clum A."/>
            <person name="Lindquist E."/>
            <person name="Daum C."/>
            <person name="Ramamoorthy G.K."/>
            <person name="Gryganskyi A."/>
            <person name="Culley D."/>
            <person name="Magnuson J.K."/>
            <person name="James T.Y."/>
            <person name="O'Malley M.A."/>
            <person name="Stajich J.E."/>
            <person name="Spatafora J.W."/>
            <person name="Visel A."/>
            <person name="Grigoriev I.V."/>
        </authorList>
    </citation>
    <scope>NUCLEOTIDE SEQUENCE [LARGE SCALE GENOMIC DNA]</scope>
    <source>
        <strain evidence="2 3">NRRL 1336</strain>
    </source>
</reference>
<dbReference type="SUPFAM" id="SSF56784">
    <property type="entry name" value="HAD-like"/>
    <property type="match status" value="1"/>
</dbReference>